<keyword evidence="7" id="KW-1185">Reference proteome</keyword>
<dbReference type="GO" id="GO:0051536">
    <property type="term" value="F:iron-sulfur cluster binding"/>
    <property type="evidence" value="ECO:0007669"/>
    <property type="project" value="UniProtKB-KW"/>
</dbReference>
<dbReference type="EMBL" id="FQZD01000016">
    <property type="protein sequence ID" value="SHJ31240.1"/>
    <property type="molecule type" value="Genomic_DNA"/>
</dbReference>
<dbReference type="InterPro" id="IPR058240">
    <property type="entry name" value="rSAM_sf"/>
</dbReference>
<evidence type="ECO:0000256" key="3">
    <source>
        <dbReference type="ARBA" id="ARBA00023004"/>
    </source>
</evidence>
<dbReference type="Proteomes" id="UP000322917">
    <property type="component" value="Unassembled WGS sequence"/>
</dbReference>
<dbReference type="AlphaFoldDB" id="A0A1M6I9Y2"/>
<dbReference type="InterPro" id="IPR050377">
    <property type="entry name" value="Radical_SAM_PqqE_MftC-like"/>
</dbReference>
<dbReference type="GO" id="GO:0003824">
    <property type="term" value="F:catalytic activity"/>
    <property type="evidence" value="ECO:0007669"/>
    <property type="project" value="InterPro"/>
</dbReference>
<dbReference type="OrthoDB" id="9810775at2"/>
<dbReference type="RefSeq" id="WP_149734985.1">
    <property type="nucleotide sequence ID" value="NZ_FQZD01000016.1"/>
</dbReference>
<keyword evidence="1" id="KW-0949">S-adenosyl-L-methionine</keyword>
<dbReference type="InterPro" id="IPR013785">
    <property type="entry name" value="Aldolase_TIM"/>
</dbReference>
<dbReference type="PANTHER" id="PTHR11228:SF7">
    <property type="entry name" value="PQQA PEPTIDE CYCLASE"/>
    <property type="match status" value="1"/>
</dbReference>
<dbReference type="NCBIfam" id="TIGR04085">
    <property type="entry name" value="rSAM_more_4Fe4S"/>
    <property type="match status" value="1"/>
</dbReference>
<protein>
    <submittedName>
        <fullName evidence="6">Radical SAM additional 4Fe4S-binding SPASM domain-containing protein</fullName>
    </submittedName>
</protein>
<evidence type="ECO:0000256" key="1">
    <source>
        <dbReference type="ARBA" id="ARBA00022691"/>
    </source>
</evidence>
<evidence type="ECO:0000256" key="4">
    <source>
        <dbReference type="ARBA" id="ARBA00023014"/>
    </source>
</evidence>
<dbReference type="GO" id="GO:0046872">
    <property type="term" value="F:metal ion binding"/>
    <property type="evidence" value="ECO:0007669"/>
    <property type="project" value="UniProtKB-KW"/>
</dbReference>
<organism evidence="6 7">
    <name type="scientific">Propionispora hippei DSM 15287</name>
    <dbReference type="NCBI Taxonomy" id="1123003"/>
    <lineage>
        <taxon>Bacteria</taxon>
        <taxon>Bacillati</taxon>
        <taxon>Bacillota</taxon>
        <taxon>Negativicutes</taxon>
        <taxon>Selenomonadales</taxon>
        <taxon>Sporomusaceae</taxon>
        <taxon>Propionispora</taxon>
    </lineage>
</organism>
<dbReference type="InterPro" id="IPR023885">
    <property type="entry name" value="4Fe4S-binding_SPASM_dom"/>
</dbReference>
<dbReference type="PROSITE" id="PS51918">
    <property type="entry name" value="RADICAL_SAM"/>
    <property type="match status" value="1"/>
</dbReference>
<dbReference type="Pfam" id="PF04055">
    <property type="entry name" value="Radical_SAM"/>
    <property type="match status" value="1"/>
</dbReference>
<dbReference type="Gene3D" id="3.20.20.70">
    <property type="entry name" value="Aldolase class I"/>
    <property type="match status" value="1"/>
</dbReference>
<dbReference type="CDD" id="cd01335">
    <property type="entry name" value="Radical_SAM"/>
    <property type="match status" value="1"/>
</dbReference>
<evidence type="ECO:0000313" key="6">
    <source>
        <dbReference type="EMBL" id="SHJ31240.1"/>
    </source>
</evidence>
<dbReference type="Pfam" id="PF13186">
    <property type="entry name" value="SPASM"/>
    <property type="match status" value="1"/>
</dbReference>
<dbReference type="SFLD" id="SFLDS00029">
    <property type="entry name" value="Radical_SAM"/>
    <property type="match status" value="1"/>
</dbReference>
<evidence type="ECO:0000256" key="2">
    <source>
        <dbReference type="ARBA" id="ARBA00022723"/>
    </source>
</evidence>
<name>A0A1M6I9Y2_9FIRM</name>
<accession>A0A1M6I9Y2</accession>
<gene>
    <name evidence="6" type="ORF">SAMN02745170_02241</name>
</gene>
<evidence type="ECO:0000313" key="7">
    <source>
        <dbReference type="Proteomes" id="UP000322917"/>
    </source>
</evidence>
<sequence length="410" mass="45893">MYYRLKSHCALVEGAARGAIYDFRSGKVLSINRGAIELLTACQQMPLDTLLDLQDPEVRPYLSFLDALARRNLGSYYALNPPAAAPQPEPVPAATLDFLWLELTSCCNNRCLHCYTASSPALQQGCVPHERWLSLIGEARKQGATALQLIGGEPLLYPKWRELIVKAGEEAYDYIEIFTNATLIDEDCIRFFKHHNLHLATTIYAASADIHDRVTGNQGSFDKTLTAIKKILAAEIPLRIASILMKANETEAQNIVQLCRELGLPDTVPDIIRPTGRGDDDGLLPQYYHRPPVRPPFYTDRDSFRLAHFSHSCLTGKIAITADGDVLPCIFARDRIAGNILNHPLQEVLSGAVLQETWNTTKDAIIKCRDCEYRYACSDCRPLAQSTDPDKSWYAPSPYCDYNPYTGQWK</sequence>
<evidence type="ECO:0000259" key="5">
    <source>
        <dbReference type="PROSITE" id="PS51918"/>
    </source>
</evidence>
<keyword evidence="2" id="KW-0479">Metal-binding</keyword>
<dbReference type="PANTHER" id="PTHR11228">
    <property type="entry name" value="RADICAL SAM DOMAIN PROTEIN"/>
    <property type="match status" value="1"/>
</dbReference>
<proteinExistence type="predicted"/>
<dbReference type="SFLD" id="SFLDG01386">
    <property type="entry name" value="main_SPASM_domain-containing"/>
    <property type="match status" value="1"/>
</dbReference>
<keyword evidence="3" id="KW-0408">Iron</keyword>
<dbReference type="SFLD" id="SFLDG01067">
    <property type="entry name" value="SPASM/twitch_domain_containing"/>
    <property type="match status" value="1"/>
</dbReference>
<keyword evidence="4" id="KW-0411">Iron-sulfur</keyword>
<reference evidence="6 7" key="1">
    <citation type="submission" date="2016-11" db="EMBL/GenBank/DDBJ databases">
        <authorList>
            <person name="Varghese N."/>
            <person name="Submissions S."/>
        </authorList>
    </citation>
    <scope>NUCLEOTIDE SEQUENCE [LARGE SCALE GENOMIC DNA]</scope>
    <source>
        <strain evidence="6 7">DSM 15287</strain>
    </source>
</reference>
<feature type="domain" description="Radical SAM core" evidence="5">
    <location>
        <begin position="93"/>
        <end position="317"/>
    </location>
</feature>
<dbReference type="InterPro" id="IPR007197">
    <property type="entry name" value="rSAM"/>
</dbReference>
<dbReference type="SUPFAM" id="SSF102114">
    <property type="entry name" value="Radical SAM enzymes"/>
    <property type="match status" value="1"/>
</dbReference>